<keyword evidence="2" id="KW-0560">Oxidoreductase</keyword>
<keyword evidence="5" id="KW-1185">Reference proteome</keyword>
<gene>
    <name evidence="4" type="ORF">ACFPK2_09405</name>
</gene>
<dbReference type="Pfam" id="PF00180">
    <property type="entry name" value="Iso_dh"/>
    <property type="match status" value="1"/>
</dbReference>
<dbReference type="SMART" id="SM01329">
    <property type="entry name" value="Iso_dh"/>
    <property type="match status" value="1"/>
</dbReference>
<dbReference type="InterPro" id="IPR024084">
    <property type="entry name" value="IsoPropMal-DH-like_dom"/>
</dbReference>
<dbReference type="PANTHER" id="PTHR11835">
    <property type="entry name" value="DECARBOXYLATING DEHYDROGENASES-ISOCITRATE, ISOPROPYLMALATE, TARTRATE"/>
    <property type="match status" value="1"/>
</dbReference>
<evidence type="ECO:0000313" key="4">
    <source>
        <dbReference type="EMBL" id="MFC5293202.1"/>
    </source>
</evidence>
<dbReference type="RefSeq" id="WP_260348973.1">
    <property type="nucleotide sequence ID" value="NZ_JAOAOS010000006.1"/>
</dbReference>
<dbReference type="EMBL" id="JBHSLI010000003">
    <property type="protein sequence ID" value="MFC5293202.1"/>
    <property type="molecule type" value="Genomic_DNA"/>
</dbReference>
<evidence type="ECO:0000256" key="1">
    <source>
        <dbReference type="ARBA" id="ARBA00007769"/>
    </source>
</evidence>
<proteinExistence type="inferred from homology"/>
<accession>A0ABW0F165</accession>
<protein>
    <submittedName>
        <fullName evidence="4">Isocitrate/isopropylmalate dehydrogenase family protein</fullName>
    </submittedName>
</protein>
<evidence type="ECO:0000313" key="5">
    <source>
        <dbReference type="Proteomes" id="UP001595976"/>
    </source>
</evidence>
<comment type="similarity">
    <text evidence="1">Belongs to the isocitrate and isopropylmalate dehydrogenases family.</text>
</comment>
<dbReference type="SUPFAM" id="SSF53659">
    <property type="entry name" value="Isocitrate/Isopropylmalate dehydrogenase-like"/>
    <property type="match status" value="1"/>
</dbReference>
<evidence type="ECO:0000259" key="3">
    <source>
        <dbReference type="SMART" id="SM01329"/>
    </source>
</evidence>
<organism evidence="4 5">
    <name type="scientific">Bosea minatitlanensis</name>
    <dbReference type="NCBI Taxonomy" id="128782"/>
    <lineage>
        <taxon>Bacteria</taxon>
        <taxon>Pseudomonadati</taxon>
        <taxon>Pseudomonadota</taxon>
        <taxon>Alphaproteobacteria</taxon>
        <taxon>Hyphomicrobiales</taxon>
        <taxon>Boseaceae</taxon>
        <taxon>Bosea</taxon>
    </lineage>
</organism>
<reference evidence="5" key="1">
    <citation type="journal article" date="2019" name="Int. J. Syst. Evol. Microbiol.">
        <title>The Global Catalogue of Microorganisms (GCM) 10K type strain sequencing project: providing services to taxonomists for standard genome sequencing and annotation.</title>
        <authorList>
            <consortium name="The Broad Institute Genomics Platform"/>
            <consortium name="The Broad Institute Genome Sequencing Center for Infectious Disease"/>
            <person name="Wu L."/>
            <person name="Ma J."/>
        </authorList>
    </citation>
    <scope>NUCLEOTIDE SEQUENCE [LARGE SCALE GENOMIC DNA]</scope>
    <source>
        <strain evidence="5">CGMCC 1.15643</strain>
    </source>
</reference>
<feature type="domain" description="Isopropylmalate dehydrogenase-like" evidence="3">
    <location>
        <begin position="2"/>
        <end position="346"/>
    </location>
</feature>
<dbReference type="PROSITE" id="PS00470">
    <property type="entry name" value="IDH_IMDH"/>
    <property type="match status" value="1"/>
</dbReference>
<comment type="caution">
    <text evidence="4">The sequence shown here is derived from an EMBL/GenBank/DDBJ whole genome shotgun (WGS) entry which is preliminary data.</text>
</comment>
<evidence type="ECO:0000256" key="2">
    <source>
        <dbReference type="ARBA" id="ARBA00023002"/>
    </source>
</evidence>
<dbReference type="Proteomes" id="UP001595976">
    <property type="component" value="Unassembled WGS sequence"/>
</dbReference>
<dbReference type="InterPro" id="IPR019818">
    <property type="entry name" value="IsoCit/isopropylmalate_DH_CS"/>
</dbReference>
<name>A0ABW0F165_9HYPH</name>
<dbReference type="PANTHER" id="PTHR11835:SF34">
    <property type="entry name" value="ISOCITRATE DEHYDROGENASE [NAD] SUBUNIT ALPHA, MITOCHONDRIAL"/>
    <property type="match status" value="1"/>
</dbReference>
<dbReference type="Gene3D" id="3.40.718.10">
    <property type="entry name" value="Isopropylmalate Dehydrogenase"/>
    <property type="match status" value="1"/>
</dbReference>
<sequence>MDILILQGDGIGPEISKVTAGCLASLNSTHKLGLNFIHEDIGFASLAHSGSTFPDKVLDAARAAAGVILGPIGSAEYPPVEKGGVNPSSALRIKLDLFANIRPSAVRPGCGALAKAMDLIIVRENTEGFYSDRNMAVGVGEFAPTDDVALSVRKITRKGCRRIAEVAFELASRRKKQISIVHKANVLKLTDGWFIEEVNKVAKSYSNVRVNDFHIDAMASMLVRQPEDFDVVVTTNMYGDILSNIASEMSGSLGFASSLNAGDHYAVAQTAHGSAPHIAGTDKANPCGLMMSAAMLLEWLGKKHQRQDLEMAGQAFARAIDGTIADGVRTFDVGGTTGTRAFGQVILERLKA</sequence>